<reference evidence="1" key="1">
    <citation type="submission" date="2019-03" db="EMBL/GenBank/DDBJ databases">
        <authorList>
            <consortium name="Pathogen Informatics"/>
        </authorList>
    </citation>
    <scope>NUCLEOTIDE SEQUENCE</scope>
    <source>
        <strain evidence="1">5012STDY7626354</strain>
    </source>
</reference>
<organism evidence="1">
    <name type="scientific">Klebsiella pneumoniae</name>
    <dbReference type="NCBI Taxonomy" id="573"/>
    <lineage>
        <taxon>Bacteria</taxon>
        <taxon>Pseudomonadati</taxon>
        <taxon>Pseudomonadota</taxon>
        <taxon>Gammaproteobacteria</taxon>
        <taxon>Enterobacterales</taxon>
        <taxon>Enterobacteriaceae</taxon>
        <taxon>Klebsiella/Raoultella group</taxon>
        <taxon>Klebsiella</taxon>
        <taxon>Klebsiella pneumoniae complex</taxon>
    </lineage>
</organism>
<dbReference type="EMBL" id="CAAHCY010000060">
    <property type="protein sequence ID" value="VGM31025.1"/>
    <property type="molecule type" value="Genomic_DNA"/>
</dbReference>
<dbReference type="AlphaFoldDB" id="A0A486TZ58"/>
<accession>A0A486TZ58</accession>
<gene>
    <name evidence="1" type="ORF">SAMEA4873555_05191</name>
</gene>
<name>A0A486TZ58_KLEPN</name>
<protein>
    <submittedName>
        <fullName evidence="1">Uncharacterized protein</fullName>
    </submittedName>
</protein>
<evidence type="ECO:0000313" key="1">
    <source>
        <dbReference type="EMBL" id="VGM31025.1"/>
    </source>
</evidence>
<proteinExistence type="predicted"/>
<sequence>MVPVSPVLLNLKGVNVGIIRLYAHKTQPRNTIHIGRKNNAVPVNGRLFIKTVFDLQGNGVTFFPAKNGPRQASIDCFGLTLTARDIDGRFTNGQVKLSTLQGRGNWQAQTGTRIETPYAKTSGYAREG</sequence>